<keyword evidence="3" id="KW-1185">Reference proteome</keyword>
<feature type="compositionally biased region" description="Basic and acidic residues" evidence="1">
    <location>
        <begin position="40"/>
        <end position="57"/>
    </location>
</feature>
<evidence type="ECO:0000256" key="1">
    <source>
        <dbReference type="SAM" id="MobiDB-lite"/>
    </source>
</evidence>
<organism evidence="2 3">
    <name type="scientific">Prorocentrum cordatum</name>
    <dbReference type="NCBI Taxonomy" id="2364126"/>
    <lineage>
        <taxon>Eukaryota</taxon>
        <taxon>Sar</taxon>
        <taxon>Alveolata</taxon>
        <taxon>Dinophyceae</taxon>
        <taxon>Prorocentrales</taxon>
        <taxon>Prorocentraceae</taxon>
        <taxon>Prorocentrum</taxon>
    </lineage>
</organism>
<name>A0ABN9WIH2_9DINO</name>
<accession>A0ABN9WIH2</accession>
<evidence type="ECO:0000313" key="2">
    <source>
        <dbReference type="EMBL" id="CAK0886303.1"/>
    </source>
</evidence>
<proteinExistence type="predicted"/>
<feature type="compositionally biased region" description="Polar residues" evidence="1">
    <location>
        <begin position="95"/>
        <end position="105"/>
    </location>
</feature>
<evidence type="ECO:0000313" key="3">
    <source>
        <dbReference type="Proteomes" id="UP001189429"/>
    </source>
</evidence>
<comment type="caution">
    <text evidence="2">The sequence shown here is derived from an EMBL/GenBank/DDBJ whole genome shotgun (WGS) entry which is preliminary data.</text>
</comment>
<feature type="region of interest" description="Disordered" evidence="1">
    <location>
        <begin position="28"/>
        <end position="105"/>
    </location>
</feature>
<sequence length="105" mass="10779">MWRPVILAIASLNLAAMGGVLYAVLAPGPHPGRPAPSLRRAVEKTDAQSPRQPDKEALAAAAAPSGSYEMLAEAGGSGPSQPRRGRAAPRGDGANLTSSRWVRAA</sequence>
<reference evidence="2" key="1">
    <citation type="submission" date="2023-10" db="EMBL/GenBank/DDBJ databases">
        <authorList>
            <person name="Chen Y."/>
            <person name="Shah S."/>
            <person name="Dougan E. K."/>
            <person name="Thang M."/>
            <person name="Chan C."/>
        </authorList>
    </citation>
    <scope>NUCLEOTIDE SEQUENCE [LARGE SCALE GENOMIC DNA]</scope>
</reference>
<protein>
    <submittedName>
        <fullName evidence="2">Uncharacterized protein</fullName>
    </submittedName>
</protein>
<gene>
    <name evidence="2" type="ORF">PCOR1329_LOCUS67689</name>
</gene>
<dbReference type="EMBL" id="CAUYUJ010018785">
    <property type="protein sequence ID" value="CAK0886303.1"/>
    <property type="molecule type" value="Genomic_DNA"/>
</dbReference>
<dbReference type="Proteomes" id="UP001189429">
    <property type="component" value="Unassembled WGS sequence"/>
</dbReference>